<organism evidence="1 2">
    <name type="scientific">Mollisia scopiformis</name>
    <name type="common">Conifer needle endophyte fungus</name>
    <name type="synonym">Phialocephala scopiformis</name>
    <dbReference type="NCBI Taxonomy" id="149040"/>
    <lineage>
        <taxon>Eukaryota</taxon>
        <taxon>Fungi</taxon>
        <taxon>Dikarya</taxon>
        <taxon>Ascomycota</taxon>
        <taxon>Pezizomycotina</taxon>
        <taxon>Leotiomycetes</taxon>
        <taxon>Helotiales</taxon>
        <taxon>Mollisiaceae</taxon>
        <taxon>Mollisia</taxon>
    </lineage>
</organism>
<sequence length="72" mass="8318">MRLASSLERREFFARQVLCIWAVFYYVARPVKTRRPSHHIASANSHYGAFLNLKIDMPILGETASPERHLSC</sequence>
<evidence type="ECO:0000313" key="1">
    <source>
        <dbReference type="EMBL" id="KUJ10253.1"/>
    </source>
</evidence>
<dbReference type="AlphaFoldDB" id="A0A132BDC4"/>
<dbReference type="InParanoid" id="A0A132BDC4"/>
<protein>
    <submittedName>
        <fullName evidence="1">Uncharacterized protein</fullName>
    </submittedName>
</protein>
<dbReference type="EMBL" id="KQ947429">
    <property type="protein sequence ID" value="KUJ10253.1"/>
    <property type="molecule type" value="Genomic_DNA"/>
</dbReference>
<keyword evidence="2" id="KW-1185">Reference proteome</keyword>
<dbReference type="GeneID" id="28825651"/>
<accession>A0A132BDC4</accession>
<dbReference type="KEGG" id="psco:LY89DRAFT_689544"/>
<proteinExistence type="predicted"/>
<dbReference type="Proteomes" id="UP000070700">
    <property type="component" value="Unassembled WGS sequence"/>
</dbReference>
<evidence type="ECO:0000313" key="2">
    <source>
        <dbReference type="Proteomes" id="UP000070700"/>
    </source>
</evidence>
<dbReference type="RefSeq" id="XP_018064608.1">
    <property type="nucleotide sequence ID" value="XM_018215925.1"/>
</dbReference>
<reference evidence="1 2" key="1">
    <citation type="submission" date="2015-10" db="EMBL/GenBank/DDBJ databases">
        <title>Full genome of DAOMC 229536 Phialocephala scopiformis, a fungal endophyte of spruce producing the potent anti-insectan compound rugulosin.</title>
        <authorList>
            <consortium name="DOE Joint Genome Institute"/>
            <person name="Walker A.K."/>
            <person name="Frasz S.L."/>
            <person name="Seifert K.A."/>
            <person name="Miller J.D."/>
            <person name="Mondo S.J."/>
            <person name="Labutti K."/>
            <person name="Lipzen A."/>
            <person name="Dockter R."/>
            <person name="Kennedy M."/>
            <person name="Grigoriev I.V."/>
            <person name="Spatafora J.W."/>
        </authorList>
    </citation>
    <scope>NUCLEOTIDE SEQUENCE [LARGE SCALE GENOMIC DNA]</scope>
    <source>
        <strain evidence="1 2">CBS 120377</strain>
    </source>
</reference>
<gene>
    <name evidence="1" type="ORF">LY89DRAFT_689544</name>
</gene>
<name>A0A132BDC4_MOLSC</name>